<dbReference type="AlphaFoldDB" id="A0AAV0VYG3"/>
<evidence type="ECO:0000313" key="2">
    <source>
        <dbReference type="Proteomes" id="UP001160148"/>
    </source>
</evidence>
<accession>A0AAV0VYG3</accession>
<sequence length="74" mass="8109">MTYRATVVTLHFGNGTKPLDTYGVSGKPFKTNFLELGFGNRQRRLLVTFGGYASAVVRQIAPDVITVYVVGENV</sequence>
<evidence type="ECO:0000313" key="1">
    <source>
        <dbReference type="EMBL" id="CAI6346696.1"/>
    </source>
</evidence>
<keyword evidence="2" id="KW-1185">Reference proteome</keyword>
<comment type="caution">
    <text evidence="1">The sequence shown here is derived from an EMBL/GenBank/DDBJ whole genome shotgun (WGS) entry which is preliminary data.</text>
</comment>
<gene>
    <name evidence="1" type="ORF">MEUPH1_LOCUS3575</name>
</gene>
<proteinExistence type="predicted"/>
<organism evidence="1 2">
    <name type="scientific">Macrosiphum euphorbiae</name>
    <name type="common">potato aphid</name>
    <dbReference type="NCBI Taxonomy" id="13131"/>
    <lineage>
        <taxon>Eukaryota</taxon>
        <taxon>Metazoa</taxon>
        <taxon>Ecdysozoa</taxon>
        <taxon>Arthropoda</taxon>
        <taxon>Hexapoda</taxon>
        <taxon>Insecta</taxon>
        <taxon>Pterygota</taxon>
        <taxon>Neoptera</taxon>
        <taxon>Paraneoptera</taxon>
        <taxon>Hemiptera</taxon>
        <taxon>Sternorrhyncha</taxon>
        <taxon>Aphidomorpha</taxon>
        <taxon>Aphidoidea</taxon>
        <taxon>Aphididae</taxon>
        <taxon>Macrosiphini</taxon>
        <taxon>Macrosiphum</taxon>
    </lineage>
</organism>
<dbReference type="EMBL" id="CARXXK010000001">
    <property type="protein sequence ID" value="CAI6346696.1"/>
    <property type="molecule type" value="Genomic_DNA"/>
</dbReference>
<reference evidence="1 2" key="1">
    <citation type="submission" date="2023-01" db="EMBL/GenBank/DDBJ databases">
        <authorList>
            <person name="Whitehead M."/>
        </authorList>
    </citation>
    <scope>NUCLEOTIDE SEQUENCE [LARGE SCALE GENOMIC DNA]</scope>
</reference>
<protein>
    <submittedName>
        <fullName evidence="1">Uncharacterized protein</fullName>
    </submittedName>
</protein>
<dbReference type="Proteomes" id="UP001160148">
    <property type="component" value="Unassembled WGS sequence"/>
</dbReference>
<name>A0AAV0VYG3_9HEMI</name>